<dbReference type="RefSeq" id="WP_273689599.1">
    <property type="nucleotide sequence ID" value="NZ_CP117411.1"/>
</dbReference>
<feature type="domain" description="Major facilitator superfamily (MFS) profile" evidence="5">
    <location>
        <begin position="16"/>
        <end position="404"/>
    </location>
</feature>
<evidence type="ECO:0000313" key="6">
    <source>
        <dbReference type="EMBL" id="WCT74525.1"/>
    </source>
</evidence>
<dbReference type="Gene3D" id="1.20.1250.20">
    <property type="entry name" value="MFS general substrate transporter like domains"/>
    <property type="match status" value="2"/>
</dbReference>
<evidence type="ECO:0000256" key="1">
    <source>
        <dbReference type="ARBA" id="ARBA00022692"/>
    </source>
</evidence>
<dbReference type="InterPro" id="IPR011701">
    <property type="entry name" value="MFS"/>
</dbReference>
<dbReference type="PANTHER" id="PTHR11360:SF284">
    <property type="entry name" value="EG:103B4.3 PROTEIN-RELATED"/>
    <property type="match status" value="1"/>
</dbReference>
<proteinExistence type="predicted"/>
<dbReference type="PROSITE" id="PS50850">
    <property type="entry name" value="MFS"/>
    <property type="match status" value="1"/>
</dbReference>
<feature type="transmembrane region" description="Helical" evidence="4">
    <location>
        <begin position="109"/>
        <end position="128"/>
    </location>
</feature>
<organism evidence="6 7">
    <name type="scientific">Sphingomonas naphthae</name>
    <dbReference type="NCBI Taxonomy" id="1813468"/>
    <lineage>
        <taxon>Bacteria</taxon>
        <taxon>Pseudomonadati</taxon>
        <taxon>Pseudomonadota</taxon>
        <taxon>Alphaproteobacteria</taxon>
        <taxon>Sphingomonadales</taxon>
        <taxon>Sphingomonadaceae</taxon>
        <taxon>Sphingomonas</taxon>
    </lineage>
</organism>
<keyword evidence="7" id="KW-1185">Reference proteome</keyword>
<evidence type="ECO:0000256" key="3">
    <source>
        <dbReference type="ARBA" id="ARBA00023136"/>
    </source>
</evidence>
<feature type="transmembrane region" description="Helical" evidence="4">
    <location>
        <begin position="12"/>
        <end position="34"/>
    </location>
</feature>
<feature type="transmembrane region" description="Helical" evidence="4">
    <location>
        <begin position="172"/>
        <end position="192"/>
    </location>
</feature>
<dbReference type="SUPFAM" id="SSF103473">
    <property type="entry name" value="MFS general substrate transporter"/>
    <property type="match status" value="1"/>
</dbReference>
<feature type="transmembrane region" description="Helical" evidence="4">
    <location>
        <begin position="225"/>
        <end position="248"/>
    </location>
</feature>
<dbReference type="PANTHER" id="PTHR11360">
    <property type="entry name" value="MONOCARBOXYLATE TRANSPORTER"/>
    <property type="match status" value="1"/>
</dbReference>
<reference evidence="6 7" key="1">
    <citation type="submission" date="2023-02" db="EMBL/GenBank/DDBJ databases">
        <title>Genome sequence of Sphingomonas naphthae.</title>
        <authorList>
            <person name="Kim S."/>
            <person name="Heo J."/>
            <person name="Kwon S.-W."/>
        </authorList>
    </citation>
    <scope>NUCLEOTIDE SEQUENCE [LARGE SCALE GENOMIC DNA]</scope>
    <source>
        <strain evidence="6 7">KACC 18716</strain>
    </source>
</reference>
<dbReference type="InterPro" id="IPR036259">
    <property type="entry name" value="MFS_trans_sf"/>
</dbReference>
<keyword evidence="2 4" id="KW-1133">Transmembrane helix</keyword>
<evidence type="ECO:0000256" key="2">
    <source>
        <dbReference type="ARBA" id="ARBA00022989"/>
    </source>
</evidence>
<feature type="transmembrane region" description="Helical" evidence="4">
    <location>
        <begin position="54"/>
        <end position="72"/>
    </location>
</feature>
<dbReference type="EMBL" id="CP117411">
    <property type="protein sequence ID" value="WCT74525.1"/>
    <property type="molecule type" value="Genomic_DNA"/>
</dbReference>
<evidence type="ECO:0000259" key="5">
    <source>
        <dbReference type="PROSITE" id="PS50850"/>
    </source>
</evidence>
<keyword evidence="1 4" id="KW-0812">Transmembrane</keyword>
<evidence type="ECO:0000313" key="7">
    <source>
        <dbReference type="Proteomes" id="UP001220395"/>
    </source>
</evidence>
<gene>
    <name evidence="6" type="ORF">PQ455_04655</name>
</gene>
<feature type="transmembrane region" description="Helical" evidence="4">
    <location>
        <begin position="260"/>
        <end position="282"/>
    </location>
</feature>
<accession>A0ABY7TMS7</accession>
<feature type="transmembrane region" description="Helical" evidence="4">
    <location>
        <begin position="313"/>
        <end position="337"/>
    </location>
</feature>
<feature type="transmembrane region" description="Helical" evidence="4">
    <location>
        <begin position="349"/>
        <end position="372"/>
    </location>
</feature>
<sequence>MTSATKASELRAGWPILLGAFLGLSVGVTSTIGYSYGALVTPLEADFGWSRASLSLGLTFYAVGVFATGPWWGMLADRFGARGVATVSLLLYGGLLFGMPWLVPRAPFWLLYLLAGGIGSGTGAVTLLKPVADRFSIARGIAIGIVFASIGLSAFWVPRLAVWLIGIGSWMLVYKVFAGFAFAAIPIVWLCLPGRNALPSADAAQPGESSREGLSITEAARTISFWLLMAIGLSLTIGLIGLASHLIPMFHQSGASLGEAAARASMLGLSSLGGRLVVGLVLDRTRGPVVAVIVAALATAGLLLLLAGAGSPVLSLIAVLLIGFAFGSEMDMIAYFASRYFGRRAFGAIYGWLGGVIAMGGGCGALIAGAAYDHYGDYSVAILICAALTGLATLLAMLLGPYRFAAD</sequence>
<evidence type="ECO:0000256" key="4">
    <source>
        <dbReference type="SAM" id="Phobius"/>
    </source>
</evidence>
<dbReference type="InterPro" id="IPR020846">
    <property type="entry name" value="MFS_dom"/>
</dbReference>
<protein>
    <submittedName>
        <fullName evidence="6">MFS transporter</fullName>
    </submittedName>
</protein>
<dbReference type="Proteomes" id="UP001220395">
    <property type="component" value="Chromosome"/>
</dbReference>
<keyword evidence="3 4" id="KW-0472">Membrane</keyword>
<feature type="transmembrane region" description="Helical" evidence="4">
    <location>
        <begin position="378"/>
        <end position="399"/>
    </location>
</feature>
<feature type="transmembrane region" description="Helical" evidence="4">
    <location>
        <begin position="84"/>
        <end position="103"/>
    </location>
</feature>
<dbReference type="Pfam" id="PF07690">
    <property type="entry name" value="MFS_1"/>
    <property type="match status" value="1"/>
</dbReference>
<feature type="transmembrane region" description="Helical" evidence="4">
    <location>
        <begin position="140"/>
        <end position="166"/>
    </location>
</feature>
<name>A0ABY7TMS7_9SPHN</name>
<dbReference type="InterPro" id="IPR050327">
    <property type="entry name" value="Proton-linked_MCT"/>
</dbReference>
<feature type="transmembrane region" description="Helical" evidence="4">
    <location>
        <begin position="289"/>
        <end position="307"/>
    </location>
</feature>